<keyword evidence="7" id="KW-0175">Coiled coil</keyword>
<evidence type="ECO:0000256" key="4">
    <source>
        <dbReference type="ARBA" id="ARBA00023125"/>
    </source>
</evidence>
<dbReference type="GO" id="GO:0030527">
    <property type="term" value="F:structural constituent of chromatin"/>
    <property type="evidence" value="ECO:0007669"/>
    <property type="project" value="InterPro"/>
</dbReference>
<evidence type="ECO:0000256" key="2">
    <source>
        <dbReference type="ARBA" id="ARBA00010610"/>
    </source>
</evidence>
<dbReference type="InterPro" id="IPR027454">
    <property type="entry name" value="Histone_HNS_N"/>
</dbReference>
<dbReference type="GO" id="GO:0003680">
    <property type="term" value="F:minor groove of adenine-thymine-rich DNA binding"/>
    <property type="evidence" value="ECO:0007669"/>
    <property type="project" value="TreeGrafter"/>
</dbReference>
<accession>A0A9X1XNP8</accession>
<dbReference type="FunFam" id="4.10.430.10:FF:000001">
    <property type="entry name" value="DNA-binding protein"/>
    <property type="match status" value="1"/>
</dbReference>
<reference evidence="9" key="1">
    <citation type="submission" date="2021-11" db="EMBL/GenBank/DDBJ databases">
        <title>Vibrio ZSDE26 sp. nov. and Vibrio ZSDZ34 sp. nov., isolated from coastal seawater in Qingdao.</title>
        <authorList>
            <person name="Zhang P."/>
        </authorList>
    </citation>
    <scope>NUCLEOTIDE SEQUENCE</scope>
    <source>
        <strain evidence="9">ZSDE26</strain>
    </source>
</reference>
<feature type="DNA-binding region" evidence="6">
    <location>
        <begin position="116"/>
        <end position="121"/>
    </location>
</feature>
<evidence type="ECO:0000259" key="8">
    <source>
        <dbReference type="SMART" id="SM00528"/>
    </source>
</evidence>
<evidence type="ECO:0000256" key="1">
    <source>
        <dbReference type="ARBA" id="ARBA00004453"/>
    </source>
</evidence>
<evidence type="ECO:0000256" key="7">
    <source>
        <dbReference type="SAM" id="Coils"/>
    </source>
</evidence>
<dbReference type="GO" id="GO:0000976">
    <property type="term" value="F:transcription cis-regulatory region binding"/>
    <property type="evidence" value="ECO:0007669"/>
    <property type="project" value="TreeGrafter"/>
</dbReference>
<dbReference type="SUPFAM" id="SSF81273">
    <property type="entry name" value="H-NS histone-like proteins"/>
    <property type="match status" value="2"/>
</dbReference>
<dbReference type="GO" id="GO:0046983">
    <property type="term" value="F:protein dimerization activity"/>
    <property type="evidence" value="ECO:0007669"/>
    <property type="project" value="InterPro"/>
</dbReference>
<sequence>MSDLSKTLLNIRSLRAFARDLTLEQLEEALDKLTIVVQERTEAEADERAAKAEQEAKLAAIADQISKDGIDVEALISALSGETKTKTGKVKTKRAPRPAKYKYVDNNGEEKTWTGQGRTPSAIQAQLDAGKSLEEFAL</sequence>
<dbReference type="Proteomes" id="UP001139559">
    <property type="component" value="Unassembled WGS sequence"/>
</dbReference>
<evidence type="ECO:0000256" key="5">
    <source>
        <dbReference type="PIRNR" id="PIRNR002096"/>
    </source>
</evidence>
<dbReference type="Pfam" id="PF22470">
    <property type="entry name" value="Histone_HNS_N"/>
    <property type="match status" value="1"/>
</dbReference>
<dbReference type="RefSeq" id="WP_248007965.1">
    <property type="nucleotide sequence ID" value="NZ_JAJHVV010000003.1"/>
</dbReference>
<feature type="coiled-coil region" evidence="7">
    <location>
        <begin position="23"/>
        <end position="55"/>
    </location>
</feature>
<dbReference type="GO" id="GO:0032993">
    <property type="term" value="C:protein-DNA complex"/>
    <property type="evidence" value="ECO:0007669"/>
    <property type="project" value="TreeGrafter"/>
</dbReference>
<dbReference type="GO" id="GO:0009295">
    <property type="term" value="C:nucleoid"/>
    <property type="evidence" value="ECO:0007669"/>
    <property type="project" value="UniProtKB-SubCell"/>
</dbReference>
<dbReference type="EMBL" id="JAJHVV010000003">
    <property type="protein sequence ID" value="MCK6262854.1"/>
    <property type="molecule type" value="Genomic_DNA"/>
</dbReference>
<evidence type="ECO:0000256" key="6">
    <source>
        <dbReference type="PIRSR" id="PIRSR002096-1"/>
    </source>
</evidence>
<evidence type="ECO:0000313" key="9">
    <source>
        <dbReference type="EMBL" id="MCK6262854.1"/>
    </source>
</evidence>
<dbReference type="Pfam" id="PF00816">
    <property type="entry name" value="Histone_HNS"/>
    <property type="match status" value="1"/>
</dbReference>
<evidence type="ECO:0000256" key="3">
    <source>
        <dbReference type="ARBA" id="ARBA00022490"/>
    </source>
</evidence>
<dbReference type="GO" id="GO:0003681">
    <property type="term" value="F:bent DNA binding"/>
    <property type="evidence" value="ECO:0007669"/>
    <property type="project" value="TreeGrafter"/>
</dbReference>
<proteinExistence type="inferred from homology"/>
<comment type="similarity">
    <text evidence="2 5">Belongs to the histone-like protein H-NS family.</text>
</comment>
<feature type="domain" description="DNA-binding protein H-NS-like C-terminal" evidence="8">
    <location>
        <begin position="91"/>
        <end position="138"/>
    </location>
</feature>
<organism evidence="9 10">
    <name type="scientific">Vibrio amylolyticus</name>
    <dbReference type="NCBI Taxonomy" id="2847292"/>
    <lineage>
        <taxon>Bacteria</taxon>
        <taxon>Pseudomonadati</taxon>
        <taxon>Pseudomonadota</taxon>
        <taxon>Gammaproteobacteria</taxon>
        <taxon>Vibrionales</taxon>
        <taxon>Vibrionaceae</taxon>
        <taxon>Vibrio</taxon>
    </lineage>
</organism>
<dbReference type="AlphaFoldDB" id="A0A9X1XNP8"/>
<name>A0A9X1XNP8_9VIBR</name>
<dbReference type="GO" id="GO:0005829">
    <property type="term" value="C:cytosol"/>
    <property type="evidence" value="ECO:0007669"/>
    <property type="project" value="TreeGrafter"/>
</dbReference>
<keyword evidence="4 5" id="KW-0238">DNA-binding</keyword>
<dbReference type="InterPro" id="IPR027444">
    <property type="entry name" value="H-NS_C_dom"/>
</dbReference>
<dbReference type="InterPro" id="IPR001801">
    <property type="entry name" value="Histone_HNS"/>
</dbReference>
<dbReference type="PIRSF" id="PIRSF002096">
    <property type="entry name" value="HnS"/>
    <property type="match status" value="1"/>
</dbReference>
<dbReference type="Gene3D" id="1.10.287.1050">
    <property type="entry name" value="H-NS histone-like proteins"/>
    <property type="match status" value="1"/>
</dbReference>
<dbReference type="PANTHER" id="PTHR38097:SF2">
    <property type="entry name" value="DNA-BINDING PROTEIN STPA"/>
    <property type="match status" value="1"/>
</dbReference>
<comment type="caution">
    <text evidence="9">The sequence shown here is derived from an EMBL/GenBank/DDBJ whole genome shotgun (WGS) entry which is preliminary data.</text>
</comment>
<dbReference type="PANTHER" id="PTHR38097">
    <property type="match status" value="1"/>
</dbReference>
<keyword evidence="10" id="KW-1185">Reference proteome</keyword>
<dbReference type="SMART" id="SM00528">
    <property type="entry name" value="HNS"/>
    <property type="match status" value="1"/>
</dbReference>
<dbReference type="InterPro" id="IPR054180">
    <property type="entry name" value="H-NS-like_N"/>
</dbReference>
<dbReference type="GO" id="GO:0001217">
    <property type="term" value="F:DNA-binding transcription repressor activity"/>
    <property type="evidence" value="ECO:0007669"/>
    <property type="project" value="TreeGrafter"/>
</dbReference>
<protein>
    <recommendedName>
        <fullName evidence="5">DNA-binding protein</fullName>
    </recommendedName>
</protein>
<dbReference type="InterPro" id="IPR037150">
    <property type="entry name" value="H-NS_C_dom_sf"/>
</dbReference>
<keyword evidence="3" id="KW-0963">Cytoplasm</keyword>
<dbReference type="Gene3D" id="4.10.430.10">
    <property type="entry name" value="Histone-like protein H-NS, C-terminal domain"/>
    <property type="match status" value="1"/>
</dbReference>
<evidence type="ECO:0000313" key="10">
    <source>
        <dbReference type="Proteomes" id="UP001139559"/>
    </source>
</evidence>
<comment type="subcellular location">
    <subcellularLocation>
        <location evidence="1">Cytoplasm</location>
        <location evidence="1">Nucleoid</location>
    </subcellularLocation>
</comment>
<gene>
    <name evidence="9" type="ORF">KP803_06135</name>
</gene>